<dbReference type="InterPro" id="IPR024408">
    <property type="entry name" value="Muramidase"/>
</dbReference>
<reference evidence="3" key="1">
    <citation type="submission" date="2008-06" db="EMBL/GenBank/DDBJ databases">
        <title>Complete sequence of chromosome of Prosthecochloris aestuarii DSM 271.</title>
        <authorList>
            <consortium name="US DOE Joint Genome Institute"/>
            <person name="Lucas S."/>
            <person name="Copeland A."/>
            <person name="Lapidus A."/>
            <person name="Glavina del Rio T."/>
            <person name="Dalin E."/>
            <person name="Tice H."/>
            <person name="Bruce D."/>
            <person name="Goodwin L."/>
            <person name="Pitluck S."/>
            <person name="Schmutz J."/>
            <person name="Larimer F."/>
            <person name="Land M."/>
            <person name="Hauser L."/>
            <person name="Kyrpides N."/>
            <person name="Anderson I."/>
            <person name="Liu Z."/>
            <person name="Li T."/>
            <person name="Zhao F."/>
            <person name="Overmann J."/>
            <person name="Bryant D.A."/>
            <person name="Richardson P."/>
        </authorList>
    </citation>
    <scope>NUCLEOTIDE SEQUENCE [LARGE SCALE GENOMIC DNA]</scope>
    <source>
        <strain evidence="3">DSM 271</strain>
    </source>
</reference>
<name>B4S4I8_PROA2</name>
<keyword evidence="4" id="KW-1185">Reference proteome</keyword>
<evidence type="ECO:0000259" key="2">
    <source>
        <dbReference type="Pfam" id="PF11860"/>
    </source>
</evidence>
<dbReference type="Pfam" id="PF11860">
    <property type="entry name" value="Muramidase"/>
    <property type="match status" value="1"/>
</dbReference>
<gene>
    <name evidence="3" type="ordered locus">Paes_1872</name>
</gene>
<dbReference type="InterPro" id="IPR036366">
    <property type="entry name" value="PGBDSf"/>
</dbReference>
<feature type="domain" description="Peptidoglycan binding-like" evidence="1">
    <location>
        <begin position="13"/>
        <end position="65"/>
    </location>
</feature>
<evidence type="ECO:0000313" key="3">
    <source>
        <dbReference type="EMBL" id="ACF46884.1"/>
    </source>
</evidence>
<dbReference type="AlphaFoldDB" id="B4S4I8"/>
<organism evidence="3 4">
    <name type="scientific">Prosthecochloris aestuarii (strain DSM 271 / SK 413)</name>
    <dbReference type="NCBI Taxonomy" id="290512"/>
    <lineage>
        <taxon>Bacteria</taxon>
        <taxon>Pseudomonadati</taxon>
        <taxon>Chlorobiota</taxon>
        <taxon>Chlorobiia</taxon>
        <taxon>Chlorobiales</taxon>
        <taxon>Chlorobiaceae</taxon>
        <taxon>Prosthecochloris</taxon>
    </lineage>
</organism>
<dbReference type="Pfam" id="PF01471">
    <property type="entry name" value="PG_binding_1"/>
    <property type="match status" value="1"/>
</dbReference>
<dbReference type="EMBL" id="CP001108">
    <property type="protein sequence ID" value="ACF46884.1"/>
    <property type="molecule type" value="Genomic_DNA"/>
</dbReference>
<evidence type="ECO:0000313" key="4">
    <source>
        <dbReference type="Proteomes" id="UP000002725"/>
    </source>
</evidence>
<feature type="domain" description="N-acetylmuramidase" evidence="2">
    <location>
        <begin position="96"/>
        <end position="267"/>
    </location>
</feature>
<proteinExistence type="predicted"/>
<dbReference type="KEGG" id="paa:Paes_1872"/>
<dbReference type="RefSeq" id="WP_012506417.1">
    <property type="nucleotide sequence ID" value="NC_011059.1"/>
</dbReference>
<dbReference type="SUPFAM" id="SSF47090">
    <property type="entry name" value="PGBD-like"/>
    <property type="match status" value="1"/>
</dbReference>
<dbReference type="eggNOG" id="COG3409">
    <property type="taxonomic scope" value="Bacteria"/>
</dbReference>
<protein>
    <submittedName>
        <fullName evidence="3">Peptidoglycan-binding domain 1 protein</fullName>
    </submittedName>
</protein>
<dbReference type="Gene3D" id="1.10.101.10">
    <property type="entry name" value="PGBD-like superfamily/PGBD"/>
    <property type="match status" value="1"/>
</dbReference>
<dbReference type="InterPro" id="IPR002477">
    <property type="entry name" value="Peptidoglycan-bd-like"/>
</dbReference>
<evidence type="ECO:0000259" key="1">
    <source>
        <dbReference type="Pfam" id="PF01471"/>
    </source>
</evidence>
<accession>B4S4I8</accession>
<sequence>MDVLKKGSRKERAVILLQIMLAEAGLLSSVDGKFGQATDEAVKALQRQSGLVVDGIVGEKTWTTLFLQFPDLLQRITAKYLQEADIRSAASDLNVELAAVKAVNEVESTGAGFIVDKPKILFEGHIFWRELKKKGIDPEGHRQGNEDILYPKWTTAHYQGGLAEYDRLEKAKGIDEEAALRSASWGIFQIMGFNAEELGYSDVYDFVERMFSHERHHLQAFCAYVRKHNLVQALQLKDWRAFARGYNGPRYEKNRYHIKLARAYERYC</sequence>
<dbReference type="HOGENOM" id="CLU_057859_1_0_10"/>
<dbReference type="Proteomes" id="UP000002725">
    <property type="component" value="Chromosome"/>
</dbReference>
<dbReference type="InterPro" id="IPR036365">
    <property type="entry name" value="PGBD-like_sf"/>
</dbReference>
<dbReference type="STRING" id="290512.Paes_1872"/>